<feature type="compositionally biased region" description="Polar residues" evidence="1">
    <location>
        <begin position="133"/>
        <end position="153"/>
    </location>
</feature>
<feature type="compositionally biased region" description="Polar residues" evidence="1">
    <location>
        <begin position="445"/>
        <end position="469"/>
    </location>
</feature>
<feature type="compositionally biased region" description="Polar residues" evidence="1">
    <location>
        <begin position="225"/>
        <end position="237"/>
    </location>
</feature>
<name>A0A292PIB9_9PEZI</name>
<gene>
    <name evidence="3" type="ORF">GSTUAT00008912001</name>
</gene>
<feature type="compositionally biased region" description="Polar residues" evidence="1">
    <location>
        <begin position="55"/>
        <end position="73"/>
    </location>
</feature>
<organism evidence="3 4">
    <name type="scientific">Tuber aestivum</name>
    <name type="common">summer truffle</name>
    <dbReference type="NCBI Taxonomy" id="59557"/>
    <lineage>
        <taxon>Eukaryota</taxon>
        <taxon>Fungi</taxon>
        <taxon>Dikarya</taxon>
        <taxon>Ascomycota</taxon>
        <taxon>Pezizomycotina</taxon>
        <taxon>Pezizomycetes</taxon>
        <taxon>Pezizales</taxon>
        <taxon>Tuberaceae</taxon>
        <taxon>Tuber</taxon>
    </lineage>
</organism>
<feature type="region of interest" description="Disordered" evidence="1">
    <location>
        <begin position="727"/>
        <end position="805"/>
    </location>
</feature>
<feature type="compositionally biased region" description="Basic residues" evidence="1">
    <location>
        <begin position="768"/>
        <end position="780"/>
    </location>
</feature>
<evidence type="ECO:0000313" key="3">
    <source>
        <dbReference type="EMBL" id="CUS07006.1"/>
    </source>
</evidence>
<proteinExistence type="predicted"/>
<feature type="region of interest" description="Disordered" evidence="1">
    <location>
        <begin position="40"/>
        <end position="609"/>
    </location>
</feature>
<protein>
    <recommendedName>
        <fullName evidence="2">DUF4045 domain-containing protein</fullName>
    </recommendedName>
</protein>
<reference evidence="3" key="1">
    <citation type="submission" date="2015-10" db="EMBL/GenBank/DDBJ databases">
        <authorList>
            <person name="Regsiter A."/>
            <person name="william w."/>
        </authorList>
    </citation>
    <scope>NUCLEOTIDE SEQUENCE</scope>
    <source>
        <strain evidence="3">Montdore</strain>
    </source>
</reference>
<accession>A0A292PIB9</accession>
<feature type="compositionally biased region" description="Basic and acidic residues" evidence="1">
    <location>
        <begin position="376"/>
        <end position="387"/>
    </location>
</feature>
<dbReference type="InterPro" id="IPR025118">
    <property type="entry name" value="DUF4045"/>
</dbReference>
<feature type="compositionally biased region" description="Basic and acidic residues" evidence="1">
    <location>
        <begin position="40"/>
        <end position="53"/>
    </location>
</feature>
<feature type="compositionally biased region" description="Basic and acidic residues" evidence="1">
    <location>
        <begin position="250"/>
        <end position="259"/>
    </location>
</feature>
<evidence type="ECO:0000259" key="2">
    <source>
        <dbReference type="Pfam" id="PF13254"/>
    </source>
</evidence>
<feature type="compositionally biased region" description="Polar residues" evidence="1">
    <location>
        <begin position="346"/>
        <end position="366"/>
    </location>
</feature>
<evidence type="ECO:0000256" key="1">
    <source>
        <dbReference type="SAM" id="MobiDB-lite"/>
    </source>
</evidence>
<feature type="compositionally biased region" description="Low complexity" evidence="1">
    <location>
        <begin position="263"/>
        <end position="284"/>
    </location>
</feature>
<keyword evidence="4" id="KW-1185">Reference proteome</keyword>
<feature type="compositionally biased region" description="Basic and acidic residues" evidence="1">
    <location>
        <begin position="89"/>
        <end position="100"/>
    </location>
</feature>
<dbReference type="Proteomes" id="UP001412239">
    <property type="component" value="Unassembled WGS sequence"/>
</dbReference>
<dbReference type="EMBL" id="LN891266">
    <property type="protein sequence ID" value="CUS07006.1"/>
    <property type="molecule type" value="Genomic_DNA"/>
</dbReference>
<evidence type="ECO:0000313" key="4">
    <source>
        <dbReference type="Proteomes" id="UP001412239"/>
    </source>
</evidence>
<dbReference type="Pfam" id="PF13254">
    <property type="entry name" value="DUF4045"/>
    <property type="match status" value="1"/>
</dbReference>
<feature type="compositionally biased region" description="Low complexity" evidence="1">
    <location>
        <begin position="729"/>
        <end position="740"/>
    </location>
</feature>
<dbReference type="AlphaFoldDB" id="A0A292PIB9"/>
<feature type="compositionally biased region" description="Pro residues" evidence="1">
    <location>
        <begin position="514"/>
        <end position="532"/>
    </location>
</feature>
<feature type="region of interest" description="Disordered" evidence="1">
    <location>
        <begin position="640"/>
        <end position="715"/>
    </location>
</feature>
<feature type="compositionally biased region" description="Basic and acidic residues" evidence="1">
    <location>
        <begin position="493"/>
        <end position="507"/>
    </location>
</feature>
<feature type="domain" description="DUF4045" evidence="2">
    <location>
        <begin position="6"/>
        <end position="672"/>
    </location>
</feature>
<sequence length="805" mass="86035">MDSDADGVNDFLQRIRELGDKRDREDEERARRLEQEIIAGREARRARRDERARSLSPQKDSPLGTPTSIQSFLPDSPGSEPAGDVRTPGNREDSVNEAMEKLAGGTEEGGEPAVREQGRRPGGPLSWQRRPKSNTVSSSYRPPSGRQAQQQLDSSDEEVEKRRSQIALNLSSKDPSWFRQTADRGTTSGALRKVQDEGMKVTGRMALPGMSTGLTIGRDADLESAKQSLSARSSNETLKPANFPSSGYRGRSESVHSTDRIPSSTSTSGLSSHSRNASLSNSTSIRFDPPGRESLSSTDGVNRPIAMSPSQGRISPERRERTPSPTKGLGSFVQSAMLKREGSINKRWSNSQQPGGLSRNNSSVGSGSIARPSFPRARDSAAADNSRESSPAFDDISGSGVKESIEGEDSVHGIGRRGSTAEGLSSRYPLTGEGGLDLSSKRSGENTPPSSPSKTNDQKRWSPTKSSWLESALKKGAESPQFSPPPMKPLVKPFEKPPLRPFEKRLPETASTPIRPPTNPKPPNLSPKPLENPPDLTSPKADVASDTGGAPSIKPPVADKPVVSPKPSLQPPINTTAPILEKPPLKPKEPLNLRAGLKPRPVVGGNDKGEELPFLNAMSRLRSVKTQNYAAPNELKERILAGKANLHASGGPQKNRGPDPVRETLLSVKGSLRHSNSSRVAPTVPPAETKPKLPDLAKQVPSLAKLGPEPKGSVLANRFNSNLATLLQRGSPGVSPSRSPEAAQGEGRSEVASNIEAQGSGKALTHMTKGRARGPKRRAPTVKDGADAKPGATRGTVINEEVKEA</sequence>